<dbReference type="PRINTS" id="PR00592">
    <property type="entry name" value="CASENSINGR"/>
</dbReference>
<protein>
    <recommendedName>
        <fullName evidence="21">Extracellular calcium-sensing receptor</fullName>
    </recommendedName>
</protein>
<feature type="domain" description="GPCR family 3 nine cysteines" evidence="18">
    <location>
        <begin position="471"/>
        <end position="525"/>
    </location>
</feature>
<keyword evidence="11" id="KW-0675">Receptor</keyword>
<dbReference type="PANTHER" id="PTHR24061:SF358">
    <property type="entry name" value="EXTRACELLULAR CALCIUM-SENSING RECEPTOR"/>
    <property type="match status" value="1"/>
</dbReference>
<comment type="caution">
    <text evidence="19">The sequence shown here is derived from an EMBL/GenBank/DDBJ whole genome shotgun (WGS) entry which is preliminary data.</text>
</comment>
<feature type="domain" description="Receptor ligand binding region" evidence="17">
    <location>
        <begin position="58"/>
        <end position="430"/>
    </location>
</feature>
<dbReference type="InterPro" id="IPR038550">
    <property type="entry name" value="GPCR_3_9-Cys_sf"/>
</dbReference>
<comment type="subcellular location">
    <subcellularLocation>
        <location evidence="1">Cell membrane</location>
        <topology evidence="1">Multi-pass membrane protein</topology>
    </subcellularLocation>
</comment>
<dbReference type="FunFam" id="2.10.50.30:FF:000002">
    <property type="entry name" value="Vomeronasal 2 receptor, h1"/>
    <property type="match status" value="1"/>
</dbReference>
<feature type="compositionally biased region" description="Low complexity" evidence="14">
    <location>
        <begin position="616"/>
        <end position="627"/>
    </location>
</feature>
<dbReference type="SUPFAM" id="SSF53822">
    <property type="entry name" value="Periplasmic binding protein-like I"/>
    <property type="match status" value="1"/>
</dbReference>
<keyword evidence="6 16" id="KW-0732">Signal</keyword>
<keyword evidence="3" id="KW-1003">Cell membrane</keyword>
<dbReference type="GO" id="GO:0051924">
    <property type="term" value="P:regulation of calcium ion transport"/>
    <property type="evidence" value="ECO:0007669"/>
    <property type="project" value="TreeGrafter"/>
</dbReference>
<dbReference type="Gene3D" id="3.40.50.2300">
    <property type="match status" value="2"/>
</dbReference>
<dbReference type="PROSITE" id="PS00979">
    <property type="entry name" value="G_PROTEIN_RECEP_F3_1"/>
    <property type="match status" value="1"/>
</dbReference>
<evidence type="ECO:0000259" key="18">
    <source>
        <dbReference type="Pfam" id="PF07562"/>
    </source>
</evidence>
<evidence type="ECO:0000256" key="2">
    <source>
        <dbReference type="ARBA" id="ARBA00007242"/>
    </source>
</evidence>
<evidence type="ECO:0000256" key="3">
    <source>
        <dbReference type="ARBA" id="ARBA00022475"/>
    </source>
</evidence>
<evidence type="ECO:0000256" key="6">
    <source>
        <dbReference type="ARBA" id="ARBA00022729"/>
    </source>
</evidence>
<dbReference type="Pfam" id="PF07562">
    <property type="entry name" value="NCD3G"/>
    <property type="match status" value="1"/>
</dbReference>
<keyword evidence="13" id="KW-0807">Transducer</keyword>
<keyword evidence="7 15" id="KW-1133">Transmembrane helix</keyword>
<keyword evidence="9 15" id="KW-0472">Membrane</keyword>
<dbReference type="InterPro" id="IPR028082">
    <property type="entry name" value="Peripla_BP_I"/>
</dbReference>
<dbReference type="InterPro" id="IPR001828">
    <property type="entry name" value="ANF_lig-bd_rcpt"/>
</dbReference>
<accession>A0AAD6AQ67</accession>
<evidence type="ECO:0000256" key="8">
    <source>
        <dbReference type="ARBA" id="ARBA00023040"/>
    </source>
</evidence>
<evidence type="ECO:0000256" key="13">
    <source>
        <dbReference type="ARBA" id="ARBA00023224"/>
    </source>
</evidence>
<dbReference type="EMBL" id="JAPTMU010000016">
    <property type="protein sequence ID" value="KAJ4929765.1"/>
    <property type="molecule type" value="Genomic_DNA"/>
</dbReference>
<dbReference type="GO" id="GO:0005509">
    <property type="term" value="F:calcium ion binding"/>
    <property type="evidence" value="ECO:0007669"/>
    <property type="project" value="TreeGrafter"/>
</dbReference>
<proteinExistence type="inferred from homology"/>
<evidence type="ECO:0000256" key="12">
    <source>
        <dbReference type="ARBA" id="ARBA00023180"/>
    </source>
</evidence>
<keyword evidence="10" id="KW-1015">Disulfide bond</keyword>
<dbReference type="GO" id="GO:0004930">
    <property type="term" value="F:G protein-coupled receptor activity"/>
    <property type="evidence" value="ECO:0007669"/>
    <property type="project" value="UniProtKB-KW"/>
</dbReference>
<feature type="region of interest" description="Disordered" evidence="14">
    <location>
        <begin position="604"/>
        <end position="648"/>
    </location>
</feature>
<dbReference type="InterPro" id="IPR000068">
    <property type="entry name" value="GPCR_3_Ca_sens_rcpt-rel"/>
</dbReference>
<evidence type="ECO:0000256" key="10">
    <source>
        <dbReference type="ARBA" id="ARBA00023157"/>
    </source>
</evidence>
<evidence type="ECO:0000256" key="9">
    <source>
        <dbReference type="ARBA" id="ARBA00023136"/>
    </source>
</evidence>
<evidence type="ECO:0000256" key="4">
    <source>
        <dbReference type="ARBA" id="ARBA00022553"/>
    </source>
</evidence>
<feature type="chain" id="PRO_5042084092" description="Extracellular calcium-sensing receptor" evidence="16">
    <location>
        <begin position="20"/>
        <end position="667"/>
    </location>
</feature>
<evidence type="ECO:0000256" key="5">
    <source>
        <dbReference type="ARBA" id="ARBA00022692"/>
    </source>
</evidence>
<evidence type="ECO:0008006" key="21">
    <source>
        <dbReference type="Google" id="ProtNLM"/>
    </source>
</evidence>
<dbReference type="InterPro" id="IPR017979">
    <property type="entry name" value="GPCR_3_CS"/>
</dbReference>
<keyword evidence="8" id="KW-0297">G-protein coupled receptor</keyword>
<dbReference type="Proteomes" id="UP001219934">
    <property type="component" value="Unassembled WGS sequence"/>
</dbReference>
<evidence type="ECO:0000259" key="17">
    <source>
        <dbReference type="Pfam" id="PF01094"/>
    </source>
</evidence>
<evidence type="ECO:0000256" key="14">
    <source>
        <dbReference type="SAM" id="MobiDB-lite"/>
    </source>
</evidence>
<evidence type="ECO:0000313" key="20">
    <source>
        <dbReference type="Proteomes" id="UP001219934"/>
    </source>
</evidence>
<dbReference type="AlphaFoldDB" id="A0AAD6AQ67"/>
<evidence type="ECO:0000256" key="1">
    <source>
        <dbReference type="ARBA" id="ARBA00004651"/>
    </source>
</evidence>
<feature type="signal peptide" evidence="16">
    <location>
        <begin position="1"/>
        <end position="19"/>
    </location>
</feature>
<gene>
    <name evidence="19" type="ORF">JOQ06_018786</name>
</gene>
<dbReference type="PANTHER" id="PTHR24061">
    <property type="entry name" value="CALCIUM-SENSING RECEPTOR-RELATED"/>
    <property type="match status" value="1"/>
</dbReference>
<dbReference type="GO" id="GO:0005513">
    <property type="term" value="P:detection of calcium ion"/>
    <property type="evidence" value="ECO:0007669"/>
    <property type="project" value="TreeGrafter"/>
</dbReference>
<dbReference type="GO" id="GO:0005886">
    <property type="term" value="C:plasma membrane"/>
    <property type="evidence" value="ECO:0007669"/>
    <property type="project" value="UniProtKB-SubCell"/>
</dbReference>
<name>A0AAD6AQ67_9TELE</name>
<dbReference type="GO" id="GO:0006874">
    <property type="term" value="P:intracellular calcium ion homeostasis"/>
    <property type="evidence" value="ECO:0007669"/>
    <property type="project" value="TreeGrafter"/>
</dbReference>
<keyword evidence="20" id="KW-1185">Reference proteome</keyword>
<keyword evidence="12" id="KW-0325">Glycoprotein</keyword>
<organism evidence="19 20">
    <name type="scientific">Pogonophryne albipinna</name>
    <dbReference type="NCBI Taxonomy" id="1090488"/>
    <lineage>
        <taxon>Eukaryota</taxon>
        <taxon>Metazoa</taxon>
        <taxon>Chordata</taxon>
        <taxon>Craniata</taxon>
        <taxon>Vertebrata</taxon>
        <taxon>Euteleostomi</taxon>
        <taxon>Actinopterygii</taxon>
        <taxon>Neopterygii</taxon>
        <taxon>Teleostei</taxon>
        <taxon>Neoteleostei</taxon>
        <taxon>Acanthomorphata</taxon>
        <taxon>Eupercaria</taxon>
        <taxon>Perciformes</taxon>
        <taxon>Notothenioidei</taxon>
        <taxon>Pogonophryne</taxon>
    </lineage>
</organism>
<reference evidence="19" key="1">
    <citation type="submission" date="2022-11" db="EMBL/GenBank/DDBJ databases">
        <title>Chromosome-level genome of Pogonophryne albipinna.</title>
        <authorList>
            <person name="Jo E."/>
        </authorList>
    </citation>
    <scope>NUCLEOTIDE SEQUENCE</scope>
    <source>
        <strain evidence="19">SGF0006</strain>
        <tissue evidence="19">Muscle</tissue>
    </source>
</reference>
<sequence length="667" mass="74373">MRFVLYYLIVMGSSYVISTYGPHQRAQKTGDILLGGLFPIHFGVASKDQDLAARPESTQCVSFVAQNKIDSLNLDEFCNCTDHIPATIAVVGAAGSAVSTAVANLLGLFYIPQISYASSSRLLSNKNQYKSFMRTIPTDEYQATAMADIIEYFEWNWVIAVASDDDYGRPGIEKFEKEMEERDICIHLNELISQYFEDHEIQALADRIENSTAKVIVVFASGPDVEPLIKEMVRRNITDRTWLASEAWASSSLIAKPEYLDVVAGTIGVALKAGHIPGFRGFLQQVKPKRDSHNEFVREFWEETFNCYLEDSPRQHESENGSTSFRPLCTGEEDITNVETPYLDFTHLRISYNVYVAVYSIAQALQDILICTHGQGLFANHSCADLKKMEAWQVLKQLRHLNYTNSMGEKMHFDENADLAANYTIINWHRSAEDGSVLFQEVGYYNMHIKRGAKLFIDKTPILWNGYSSEVPFSNCSEDCEPGTRKGIIDSMPTCCFECTECSDGEYSYHKDASVCIKCPYNSWSNGNHTFCFLKEIEFLSWTEPFGIALAICAVLGVFMTAFVMGVFVYIILFKPSSNTTEEVRCSTAAHAFKVAAKATLKHNTAARKKSGSIGGTSASSPSSSISLKKTNGNDSDAGKHKPRMSFGSGTVTLSLSFEESRRSSLM</sequence>
<evidence type="ECO:0000256" key="16">
    <source>
        <dbReference type="SAM" id="SignalP"/>
    </source>
</evidence>
<comment type="similarity">
    <text evidence="2">Belongs to the G-protein coupled receptor 3 family.</text>
</comment>
<dbReference type="InterPro" id="IPR011500">
    <property type="entry name" value="GPCR_3_9-Cys_dom"/>
</dbReference>
<dbReference type="Pfam" id="PF01094">
    <property type="entry name" value="ANF_receptor"/>
    <property type="match status" value="1"/>
</dbReference>
<evidence type="ECO:0000256" key="11">
    <source>
        <dbReference type="ARBA" id="ARBA00023170"/>
    </source>
</evidence>
<dbReference type="FunFam" id="3.40.50.2300:FF:000016">
    <property type="entry name" value="Taste 1 receptor member 2"/>
    <property type="match status" value="1"/>
</dbReference>
<feature type="transmembrane region" description="Helical" evidence="15">
    <location>
        <begin position="546"/>
        <end position="573"/>
    </location>
</feature>
<keyword evidence="4" id="KW-0597">Phosphoprotein</keyword>
<evidence type="ECO:0000256" key="15">
    <source>
        <dbReference type="SAM" id="Phobius"/>
    </source>
</evidence>
<keyword evidence="5 15" id="KW-0812">Transmembrane</keyword>
<evidence type="ECO:0000256" key="7">
    <source>
        <dbReference type="ARBA" id="ARBA00022989"/>
    </source>
</evidence>
<dbReference type="Gene3D" id="2.10.50.30">
    <property type="entry name" value="GPCR, family 3, nine cysteines domain"/>
    <property type="match status" value="1"/>
</dbReference>
<evidence type="ECO:0000313" key="19">
    <source>
        <dbReference type="EMBL" id="KAJ4929765.1"/>
    </source>
</evidence>